<dbReference type="Gene3D" id="3.40.50.2300">
    <property type="match status" value="1"/>
</dbReference>
<dbReference type="RefSeq" id="WP_125654291.1">
    <property type="nucleotide sequence ID" value="NZ_AP019308.1"/>
</dbReference>
<gene>
    <name evidence="4" type="ORF">Back11_10790</name>
</gene>
<dbReference type="InterPro" id="IPR020449">
    <property type="entry name" value="Tscrpt_reg_AraC-type_HTH"/>
</dbReference>
<dbReference type="Pfam" id="PF12833">
    <property type="entry name" value="HTH_18"/>
    <property type="match status" value="1"/>
</dbReference>
<dbReference type="PROSITE" id="PS01124">
    <property type="entry name" value="HTH_ARAC_FAMILY_2"/>
    <property type="match status" value="1"/>
</dbReference>
<dbReference type="OrthoDB" id="9794370at2"/>
<proteinExistence type="predicted"/>
<dbReference type="AlphaFoldDB" id="A0A3G9J8Y4"/>
<name>A0A3G9J8Y4_9BACL</name>
<evidence type="ECO:0000256" key="1">
    <source>
        <dbReference type="ARBA" id="ARBA00023015"/>
    </source>
</evidence>
<dbReference type="InterPro" id="IPR011006">
    <property type="entry name" value="CheY-like_superfamily"/>
</dbReference>
<dbReference type="Pfam" id="PF00072">
    <property type="entry name" value="Response_reg"/>
    <property type="match status" value="1"/>
</dbReference>
<dbReference type="EMBL" id="AP019308">
    <property type="protein sequence ID" value="BBH19734.1"/>
    <property type="molecule type" value="Genomic_DNA"/>
</dbReference>
<dbReference type="InterPro" id="IPR018060">
    <property type="entry name" value="HTH_AraC"/>
</dbReference>
<keyword evidence="1" id="KW-0805">Transcription regulation</keyword>
<dbReference type="Proteomes" id="UP000275368">
    <property type="component" value="Chromosome"/>
</dbReference>
<reference evidence="4 5" key="1">
    <citation type="submission" date="2018-11" db="EMBL/GenBank/DDBJ databases">
        <title>Complete genome sequence of Paenibacillus baekrokdamisoli strain KCTC 33723.</title>
        <authorList>
            <person name="Kang S.W."/>
            <person name="Lee K.C."/>
            <person name="Kim K.K."/>
            <person name="Kim J.S."/>
            <person name="Kim D.S."/>
            <person name="Ko S.H."/>
            <person name="Yang S.H."/>
            <person name="Lee J.S."/>
        </authorList>
    </citation>
    <scope>NUCLEOTIDE SEQUENCE [LARGE SCALE GENOMIC DNA]</scope>
    <source>
        <strain evidence="4 5">KCTC 33723</strain>
    </source>
</reference>
<dbReference type="PROSITE" id="PS50110">
    <property type="entry name" value="RESPONSE_REGULATORY"/>
    <property type="match status" value="1"/>
</dbReference>
<accession>A0A3G9J8Y4</accession>
<dbReference type="SMART" id="SM00342">
    <property type="entry name" value="HTH_ARAC"/>
    <property type="match status" value="1"/>
</dbReference>
<keyword evidence="5" id="KW-1185">Reference proteome</keyword>
<dbReference type="PANTHER" id="PTHR43280">
    <property type="entry name" value="ARAC-FAMILY TRANSCRIPTIONAL REGULATOR"/>
    <property type="match status" value="1"/>
</dbReference>
<organism evidence="4 5">
    <name type="scientific">Paenibacillus baekrokdamisoli</name>
    <dbReference type="NCBI Taxonomy" id="1712516"/>
    <lineage>
        <taxon>Bacteria</taxon>
        <taxon>Bacillati</taxon>
        <taxon>Bacillota</taxon>
        <taxon>Bacilli</taxon>
        <taxon>Bacillales</taxon>
        <taxon>Paenibacillaceae</taxon>
        <taxon>Paenibacillus</taxon>
    </lineage>
</organism>
<evidence type="ECO:0000313" key="4">
    <source>
        <dbReference type="EMBL" id="BBH19734.1"/>
    </source>
</evidence>
<dbReference type="Gene3D" id="1.10.10.60">
    <property type="entry name" value="Homeodomain-like"/>
    <property type="match status" value="2"/>
</dbReference>
<dbReference type="GO" id="GO:0003700">
    <property type="term" value="F:DNA-binding transcription factor activity"/>
    <property type="evidence" value="ECO:0007669"/>
    <property type="project" value="InterPro"/>
</dbReference>
<evidence type="ECO:0000256" key="3">
    <source>
        <dbReference type="ARBA" id="ARBA00023163"/>
    </source>
</evidence>
<keyword evidence="2" id="KW-0238">DNA-binding</keyword>
<dbReference type="KEGG" id="pbk:Back11_10790"/>
<sequence length="520" mass="60808">MKTVLIVDDEAFVREELNERIDWKKYGYKRVIEADNGSRGLECFKRESPDLVFTDIRMPVMDGITFCSELKKLNQHVKIVVLSSYMDFDYVRQAFKLGVVDYLPKHQMEDHHVSALFQRLAEADKGENQVVNILGKRVHLRHWLMDPQASESSVSLKEQYVPPLNSKLMLLQMRVDDYNWRKQASPVWRNPREIEKQIVQMVNKAALELKVEMTDVNEDIILMVCAFPETSTHSFLYSHMRNFAQTMQNLMDDQLRISVSILYSPGSVSGKELPAAFEKIRLESKRIHHEKEIRSIDQVNKAFVLQAVRPDSIEELRALIRAGEVDKVKQILQVLWLEQAPLMETRQIGICFRKLLRELYRIYQENTSMQEEYTDLSLVSLDHFTTFEGLFEWSFSVAKKLLDEVAVTAGSRVKDKKIHEILDYLHANPEEDLGLNAIAEKFHFNKSYLSEMFKLKVGTTYTRYTTNIRMELAKQWLETSDLSIQEISERIGFNDAAYFIKTFRIYMGKSPEKFRKSMNK</sequence>
<dbReference type="InterPro" id="IPR009057">
    <property type="entry name" value="Homeodomain-like_sf"/>
</dbReference>
<dbReference type="InterPro" id="IPR001789">
    <property type="entry name" value="Sig_transdc_resp-reg_receiver"/>
</dbReference>
<dbReference type="SUPFAM" id="SSF46689">
    <property type="entry name" value="Homeodomain-like"/>
    <property type="match status" value="2"/>
</dbReference>
<keyword evidence="3" id="KW-0804">Transcription</keyword>
<dbReference type="SMART" id="SM00448">
    <property type="entry name" value="REC"/>
    <property type="match status" value="1"/>
</dbReference>
<dbReference type="SUPFAM" id="SSF52172">
    <property type="entry name" value="CheY-like"/>
    <property type="match status" value="1"/>
</dbReference>
<dbReference type="PANTHER" id="PTHR43280:SF28">
    <property type="entry name" value="HTH-TYPE TRANSCRIPTIONAL ACTIVATOR RHAS"/>
    <property type="match status" value="1"/>
</dbReference>
<dbReference type="CDD" id="cd17536">
    <property type="entry name" value="REC_YesN-like"/>
    <property type="match status" value="1"/>
</dbReference>
<dbReference type="GO" id="GO:0043565">
    <property type="term" value="F:sequence-specific DNA binding"/>
    <property type="evidence" value="ECO:0007669"/>
    <property type="project" value="InterPro"/>
</dbReference>
<evidence type="ECO:0000313" key="5">
    <source>
        <dbReference type="Proteomes" id="UP000275368"/>
    </source>
</evidence>
<evidence type="ECO:0000256" key="2">
    <source>
        <dbReference type="ARBA" id="ARBA00023125"/>
    </source>
</evidence>
<protein>
    <submittedName>
        <fullName evidence="4">Uncharacterized protein</fullName>
    </submittedName>
</protein>
<dbReference type="PRINTS" id="PR00032">
    <property type="entry name" value="HTHARAC"/>
</dbReference>
<dbReference type="GO" id="GO:0000160">
    <property type="term" value="P:phosphorelay signal transduction system"/>
    <property type="evidence" value="ECO:0007669"/>
    <property type="project" value="InterPro"/>
</dbReference>